<dbReference type="AlphaFoldDB" id="A0A378JC55"/>
<dbReference type="Proteomes" id="UP000254476">
    <property type="component" value="Unassembled WGS sequence"/>
</dbReference>
<dbReference type="InterPro" id="IPR032710">
    <property type="entry name" value="NTF2-like_dom_sf"/>
</dbReference>
<organism evidence="3 5">
    <name type="scientific">Legionella gratiana</name>
    <dbReference type="NCBI Taxonomy" id="45066"/>
    <lineage>
        <taxon>Bacteria</taxon>
        <taxon>Pseudomonadati</taxon>
        <taxon>Pseudomonadota</taxon>
        <taxon>Gammaproteobacteria</taxon>
        <taxon>Legionellales</taxon>
        <taxon>Legionellaceae</taxon>
        <taxon>Legionella</taxon>
    </lineage>
</organism>
<reference evidence="3 5" key="2">
    <citation type="submission" date="2018-06" db="EMBL/GenBank/DDBJ databases">
        <authorList>
            <consortium name="Pathogen Informatics"/>
            <person name="Doyle S."/>
        </authorList>
    </citation>
    <scope>NUCLEOTIDE SEQUENCE [LARGE SCALE GENOMIC DNA]</scope>
    <source>
        <strain evidence="3 5">NCTC12388</strain>
    </source>
</reference>
<dbReference type="NCBIfam" id="NF002486">
    <property type="entry name" value="PRK01752.1"/>
    <property type="match status" value="1"/>
</dbReference>
<evidence type="ECO:0000313" key="2">
    <source>
        <dbReference type="EMBL" id="KTD11787.1"/>
    </source>
</evidence>
<proteinExistence type="predicted"/>
<dbReference type="RefSeq" id="WP_058498399.1">
    <property type="nucleotide sequence ID" value="NZ_CAAAHW010000016.1"/>
</dbReference>
<dbReference type="SUPFAM" id="SSF103642">
    <property type="entry name" value="Sec-C motif"/>
    <property type="match status" value="1"/>
</dbReference>
<gene>
    <name evidence="3" type="primary">ychJ</name>
    <name evidence="2" type="ORF">Lgra_1245</name>
    <name evidence="3" type="ORF">NCTC12388_02202</name>
</gene>
<name>A0A378JC55_9GAMM</name>
<dbReference type="Proteomes" id="UP000054691">
    <property type="component" value="Unassembled WGS sequence"/>
</dbReference>
<dbReference type="Gene3D" id="3.10.450.50">
    <property type="match status" value="1"/>
</dbReference>
<feature type="domain" description="YchJ-like middle NTF2-like" evidence="1">
    <location>
        <begin position="28"/>
        <end position="125"/>
    </location>
</feature>
<dbReference type="Pfam" id="PF02810">
    <property type="entry name" value="SEC-C"/>
    <property type="match status" value="2"/>
</dbReference>
<keyword evidence="4" id="KW-1185">Reference proteome</keyword>
<dbReference type="InterPro" id="IPR048469">
    <property type="entry name" value="YchJ-like_M"/>
</dbReference>
<dbReference type="SUPFAM" id="SSF54427">
    <property type="entry name" value="NTF2-like"/>
    <property type="match status" value="1"/>
</dbReference>
<dbReference type="STRING" id="45066.Lgra_1245"/>
<dbReference type="OrthoDB" id="21421at2"/>
<reference evidence="2 4" key="1">
    <citation type="submission" date="2015-11" db="EMBL/GenBank/DDBJ databases">
        <title>Genomic analysis of 38 Legionella species identifies large and diverse effector repertoires.</title>
        <authorList>
            <person name="Burstein D."/>
            <person name="Amaro F."/>
            <person name="Zusman T."/>
            <person name="Lifshitz Z."/>
            <person name="Cohen O."/>
            <person name="Gilbert J.A."/>
            <person name="Pupko T."/>
            <person name="Shuman H.A."/>
            <person name="Segal G."/>
        </authorList>
    </citation>
    <scope>NUCLEOTIDE SEQUENCE [LARGE SCALE GENOMIC DNA]</scope>
    <source>
        <strain evidence="2 4">Lyon 8420412</strain>
    </source>
</reference>
<dbReference type="Pfam" id="PF17775">
    <property type="entry name" value="YchJ_M-like"/>
    <property type="match status" value="1"/>
</dbReference>
<dbReference type="PANTHER" id="PTHR33747:SF1">
    <property type="entry name" value="ADENYLATE CYCLASE-ASSOCIATED CAP C-TERMINAL DOMAIN-CONTAINING PROTEIN"/>
    <property type="match status" value="1"/>
</dbReference>
<accession>A0A378JC55</accession>
<dbReference type="NCBIfam" id="NF002449">
    <property type="entry name" value="PRK01617.1"/>
    <property type="match status" value="1"/>
</dbReference>
<dbReference type="PANTHER" id="PTHR33747">
    <property type="entry name" value="UPF0225 PROTEIN SCO1677"/>
    <property type="match status" value="1"/>
</dbReference>
<evidence type="ECO:0000313" key="4">
    <source>
        <dbReference type="Proteomes" id="UP000054691"/>
    </source>
</evidence>
<dbReference type="EMBL" id="UGOB01000001">
    <property type="protein sequence ID" value="STX45464.1"/>
    <property type="molecule type" value="Genomic_DNA"/>
</dbReference>
<protein>
    <submittedName>
        <fullName evidence="2 3">SEC-C motif domain protein</fullName>
    </submittedName>
</protein>
<evidence type="ECO:0000313" key="5">
    <source>
        <dbReference type="Proteomes" id="UP000254476"/>
    </source>
</evidence>
<dbReference type="InterPro" id="IPR004027">
    <property type="entry name" value="SEC_C_motif"/>
</dbReference>
<sequence length="159" mass="18201">MLLCPCGSQNTYELCCGLYLDNHELPQTPEQLMRSRYTAYSLGKIDYIKSTMKGKALIGFNEFEAVQWAKSVTWIGLTVIKSSLSTPHIGFVEFAARFWERNQMKIIHELSEFHQENGRWYYISGVHKPTSNKIHKPQIARNAPCPCGSGKKFKNCHAK</sequence>
<evidence type="ECO:0000259" key="1">
    <source>
        <dbReference type="Pfam" id="PF17775"/>
    </source>
</evidence>
<evidence type="ECO:0000313" key="3">
    <source>
        <dbReference type="EMBL" id="STX45464.1"/>
    </source>
</evidence>
<dbReference type="EMBL" id="LNYE01000020">
    <property type="protein sequence ID" value="KTD11787.1"/>
    <property type="molecule type" value="Genomic_DNA"/>
</dbReference>